<dbReference type="GO" id="GO:0004888">
    <property type="term" value="F:transmembrane signaling receptor activity"/>
    <property type="evidence" value="ECO:0007669"/>
    <property type="project" value="InterPro"/>
</dbReference>
<dbReference type="SMART" id="SM00283">
    <property type="entry name" value="MA"/>
    <property type="match status" value="1"/>
</dbReference>
<evidence type="ECO:0000256" key="6">
    <source>
        <dbReference type="PROSITE-ProRule" id="PRU00284"/>
    </source>
</evidence>
<dbReference type="EMBL" id="JAKTTI010000009">
    <property type="protein sequence ID" value="MCH1625298.1"/>
    <property type="molecule type" value="Genomic_DNA"/>
</dbReference>
<dbReference type="SUPFAM" id="SSF58104">
    <property type="entry name" value="Methyl-accepting chemotaxis protein (MCP) signaling domain"/>
    <property type="match status" value="1"/>
</dbReference>
<evidence type="ECO:0000256" key="5">
    <source>
        <dbReference type="ARBA" id="ARBA00029447"/>
    </source>
</evidence>
<feature type="domain" description="Methyl-accepting transducer" evidence="8">
    <location>
        <begin position="276"/>
        <end position="526"/>
    </location>
</feature>
<organism evidence="10 11">
    <name type="scientific">Fredinandcohnia quinoae</name>
    <dbReference type="NCBI Taxonomy" id="2918902"/>
    <lineage>
        <taxon>Bacteria</taxon>
        <taxon>Bacillati</taxon>
        <taxon>Bacillota</taxon>
        <taxon>Bacilli</taxon>
        <taxon>Bacillales</taxon>
        <taxon>Bacillaceae</taxon>
        <taxon>Fredinandcohnia</taxon>
    </lineage>
</organism>
<keyword evidence="2" id="KW-1003">Cell membrane</keyword>
<evidence type="ECO:0000256" key="3">
    <source>
        <dbReference type="ARBA" id="ARBA00023136"/>
    </source>
</evidence>
<dbReference type="PRINTS" id="PR00260">
    <property type="entry name" value="CHEMTRNSDUCR"/>
</dbReference>
<dbReference type="InterPro" id="IPR004090">
    <property type="entry name" value="Chemotax_Me-accpt_rcpt"/>
</dbReference>
<dbReference type="SMART" id="SM00304">
    <property type="entry name" value="HAMP"/>
    <property type="match status" value="1"/>
</dbReference>
<keyword evidence="11" id="KW-1185">Reference proteome</keyword>
<feature type="domain" description="HAMP" evidence="9">
    <location>
        <begin position="204"/>
        <end position="257"/>
    </location>
</feature>
<dbReference type="InterPro" id="IPR003660">
    <property type="entry name" value="HAMP_dom"/>
</dbReference>
<keyword evidence="4 6" id="KW-0807">Transducer</keyword>
<reference evidence="10" key="1">
    <citation type="submission" date="2022-02" db="EMBL/GenBank/DDBJ databases">
        <title>Fredinandcohnia quinoae sp. nov. isolated from Chenopodium quinoa seeds.</title>
        <authorList>
            <person name="Saati-Santamaria Z."/>
            <person name="Flores-Felix J.D."/>
            <person name="Igual J.M."/>
            <person name="Velazquez E."/>
            <person name="Garcia-Fraile P."/>
            <person name="Martinez-Molina E."/>
        </authorList>
    </citation>
    <scope>NUCLEOTIDE SEQUENCE</scope>
    <source>
        <strain evidence="10">SECRCQ15</strain>
    </source>
</reference>
<evidence type="ECO:0000259" key="8">
    <source>
        <dbReference type="PROSITE" id="PS50111"/>
    </source>
</evidence>
<dbReference type="PANTHER" id="PTHR32089">
    <property type="entry name" value="METHYL-ACCEPTING CHEMOTAXIS PROTEIN MCPB"/>
    <property type="match status" value="1"/>
</dbReference>
<evidence type="ECO:0000259" key="9">
    <source>
        <dbReference type="PROSITE" id="PS50885"/>
    </source>
</evidence>
<dbReference type="CDD" id="cd11386">
    <property type="entry name" value="MCP_signal"/>
    <property type="match status" value="1"/>
</dbReference>
<evidence type="ECO:0000256" key="2">
    <source>
        <dbReference type="ARBA" id="ARBA00022475"/>
    </source>
</evidence>
<dbReference type="Pfam" id="PF00015">
    <property type="entry name" value="MCPsignal"/>
    <property type="match status" value="1"/>
</dbReference>
<dbReference type="GO" id="GO:0007165">
    <property type="term" value="P:signal transduction"/>
    <property type="evidence" value="ECO:0007669"/>
    <property type="project" value="UniProtKB-KW"/>
</dbReference>
<dbReference type="InterPro" id="IPR024478">
    <property type="entry name" value="HlyB_4HB_MCP"/>
</dbReference>
<dbReference type="AlphaFoldDB" id="A0AAW5DY59"/>
<dbReference type="Gene3D" id="6.10.340.10">
    <property type="match status" value="1"/>
</dbReference>
<gene>
    <name evidence="10" type="ORF">MJG50_08155</name>
</gene>
<keyword evidence="7" id="KW-0812">Transmembrane</keyword>
<evidence type="ECO:0000256" key="1">
    <source>
        <dbReference type="ARBA" id="ARBA00004236"/>
    </source>
</evidence>
<accession>A0AAW5DY59</accession>
<evidence type="ECO:0000256" key="4">
    <source>
        <dbReference type="ARBA" id="ARBA00023224"/>
    </source>
</evidence>
<protein>
    <submittedName>
        <fullName evidence="10">Methyl-accepting chemotaxis protein</fullName>
    </submittedName>
</protein>
<dbReference type="RefSeq" id="WP_240254524.1">
    <property type="nucleotide sequence ID" value="NZ_JAKTTI010000009.1"/>
</dbReference>
<keyword evidence="7" id="KW-1133">Transmembrane helix</keyword>
<comment type="similarity">
    <text evidence="5">Belongs to the methyl-accepting chemotaxis (MCP) protein family.</text>
</comment>
<evidence type="ECO:0000313" key="11">
    <source>
        <dbReference type="Proteomes" id="UP001431131"/>
    </source>
</evidence>
<dbReference type="PANTHER" id="PTHR32089:SF112">
    <property type="entry name" value="LYSOZYME-LIKE PROTEIN-RELATED"/>
    <property type="match status" value="1"/>
</dbReference>
<keyword evidence="3 7" id="KW-0472">Membrane</keyword>
<name>A0AAW5DY59_9BACI</name>
<evidence type="ECO:0000256" key="7">
    <source>
        <dbReference type="SAM" id="Phobius"/>
    </source>
</evidence>
<sequence>MKLSIKQRLIISFLAISLIFGGISLMTSNTMKKTIDSYNNLVGPVSDLKAITITIQNEISLEIGYYRAYMLYGDNKYLNDFKQSDVTINQLIDTGKKISATQESKDKFDSIAKYNNQLQQVAEPIMALVNTDKQTALDRGLEEIVPLHSTMVNEMNAMYKWLQEITDEEEKGIQNDAKSSLTLVFTLSLLVAIISGITGVVLSIRISNPIRMVMNQMDIIAQGDLSKEPLQSKSDDEVGKLVASTNKMATHMKNLLKQINSVSETVTSQSEELTQSANEVLTGAEQIAVTMQEIAAGSENQATNSSNLSSAMTSFSMKVQEANENGERIQEKTNKVIDMTREGSQLMESSTNQMITINQIMQDSVQKVENLNHHSKSISNLILVIREIAEQTNLLALNAAIEAARAGEHGRGFSVVADEVRKLAEQTAASLTDITSIVNSMQNEVSVVTDSLKSGYKEVEQGTSQIKMTHSTFNEINHYIIEMVHNVESISKNFLHIAANSREMESSIQEIAATAEESAAGIEQTSASIQQTSSSMDEVARSSNDLSKLAEELNRMVRKFQL</sequence>
<dbReference type="Proteomes" id="UP001431131">
    <property type="component" value="Unassembled WGS sequence"/>
</dbReference>
<dbReference type="Pfam" id="PF12729">
    <property type="entry name" value="4HB_MCP_1"/>
    <property type="match status" value="1"/>
</dbReference>
<evidence type="ECO:0000313" key="10">
    <source>
        <dbReference type="EMBL" id="MCH1625298.1"/>
    </source>
</evidence>
<comment type="caution">
    <text evidence="10">The sequence shown here is derived from an EMBL/GenBank/DDBJ whole genome shotgun (WGS) entry which is preliminary data.</text>
</comment>
<proteinExistence type="inferred from homology"/>
<dbReference type="GO" id="GO:0005886">
    <property type="term" value="C:plasma membrane"/>
    <property type="evidence" value="ECO:0007669"/>
    <property type="project" value="UniProtKB-SubCell"/>
</dbReference>
<dbReference type="CDD" id="cd06225">
    <property type="entry name" value="HAMP"/>
    <property type="match status" value="1"/>
</dbReference>
<comment type="subcellular location">
    <subcellularLocation>
        <location evidence="1">Cell membrane</location>
    </subcellularLocation>
</comment>
<dbReference type="Gene3D" id="1.10.287.950">
    <property type="entry name" value="Methyl-accepting chemotaxis protein"/>
    <property type="match status" value="1"/>
</dbReference>
<dbReference type="PROSITE" id="PS50111">
    <property type="entry name" value="CHEMOTAXIS_TRANSDUC_2"/>
    <property type="match status" value="1"/>
</dbReference>
<dbReference type="InterPro" id="IPR004089">
    <property type="entry name" value="MCPsignal_dom"/>
</dbReference>
<feature type="transmembrane region" description="Helical" evidence="7">
    <location>
        <begin position="181"/>
        <end position="204"/>
    </location>
</feature>
<dbReference type="GO" id="GO:0006935">
    <property type="term" value="P:chemotaxis"/>
    <property type="evidence" value="ECO:0007669"/>
    <property type="project" value="InterPro"/>
</dbReference>
<dbReference type="Pfam" id="PF00672">
    <property type="entry name" value="HAMP"/>
    <property type="match status" value="1"/>
</dbReference>
<dbReference type="PROSITE" id="PS50885">
    <property type="entry name" value="HAMP"/>
    <property type="match status" value="1"/>
</dbReference>